<proteinExistence type="predicted"/>
<reference evidence="2 3" key="1">
    <citation type="submission" date="2020-08" db="EMBL/GenBank/DDBJ databases">
        <title>Genomic Encyclopedia of Type Strains, Phase III (KMG-III): the genomes of soil and plant-associated and newly described type strains.</title>
        <authorList>
            <person name="Whitman W."/>
        </authorList>
    </citation>
    <scope>NUCLEOTIDE SEQUENCE [LARGE SCALE GENOMIC DNA]</scope>
    <source>
        <strain evidence="2 3">CECT 5862</strain>
    </source>
</reference>
<name>A0A7W5FP94_9BACL</name>
<dbReference type="InterPro" id="IPR054209">
    <property type="entry name" value="DUF6916"/>
</dbReference>
<comment type="caution">
    <text evidence="2">The sequence shown here is derived from an EMBL/GenBank/DDBJ whole genome shotgun (WGS) entry which is preliminary data.</text>
</comment>
<evidence type="ECO:0000313" key="3">
    <source>
        <dbReference type="Proteomes" id="UP000570361"/>
    </source>
</evidence>
<feature type="domain" description="DUF6916" evidence="1">
    <location>
        <begin position="4"/>
        <end position="91"/>
    </location>
</feature>
<dbReference type="EMBL" id="JACHXK010000010">
    <property type="protein sequence ID" value="MBB3112003.1"/>
    <property type="molecule type" value="Genomic_DNA"/>
</dbReference>
<dbReference type="Proteomes" id="UP000570361">
    <property type="component" value="Unassembled WGS sequence"/>
</dbReference>
<organism evidence="2 3">
    <name type="scientific">Paenibacillus phyllosphaerae</name>
    <dbReference type="NCBI Taxonomy" id="274593"/>
    <lineage>
        <taxon>Bacteria</taxon>
        <taxon>Bacillati</taxon>
        <taxon>Bacillota</taxon>
        <taxon>Bacilli</taxon>
        <taxon>Bacillales</taxon>
        <taxon>Paenibacillaceae</taxon>
        <taxon>Paenibacillus</taxon>
    </lineage>
</organism>
<dbReference type="Pfam" id="PF21880">
    <property type="entry name" value="DUF6916"/>
    <property type="match status" value="1"/>
</dbReference>
<gene>
    <name evidence="2" type="ORF">FHS18_004081</name>
</gene>
<dbReference type="AlphaFoldDB" id="A0A7W5FP94"/>
<keyword evidence="3" id="KW-1185">Reference proteome</keyword>
<evidence type="ECO:0000313" key="2">
    <source>
        <dbReference type="EMBL" id="MBB3112003.1"/>
    </source>
</evidence>
<protein>
    <recommendedName>
        <fullName evidence="1">DUF6916 domain-containing protein</fullName>
    </recommendedName>
</protein>
<dbReference type="RefSeq" id="WP_183601876.1">
    <property type="nucleotide sequence ID" value="NZ_JACHXK010000010.1"/>
</dbReference>
<sequence length="97" mass="10893">MSISLQQYKDAVHTAFRVIGTEPAVELTLSDVVDYGVESGFERFTLVYTGPLQPFLQQQTLVLGHEQLEEEAVFIVPIQKVDAGIHYEAVFNRPVVE</sequence>
<accession>A0A7W5FP94</accession>
<evidence type="ECO:0000259" key="1">
    <source>
        <dbReference type="Pfam" id="PF21880"/>
    </source>
</evidence>